<dbReference type="Pfam" id="PF13682">
    <property type="entry name" value="CZB"/>
    <property type="match status" value="1"/>
</dbReference>
<comment type="caution">
    <text evidence="7">The sequence shown here is derived from an EMBL/GenBank/DDBJ whole genome shotgun (WGS) entry which is preliminary data.</text>
</comment>
<gene>
    <name evidence="7" type="ORF">C3430_02905</name>
</gene>
<comment type="similarity">
    <text evidence="3">Belongs to the methyl-accepting chemotaxis (MCP) protein family.</text>
</comment>
<dbReference type="PROSITE" id="PS50111">
    <property type="entry name" value="CHEMOTAXIS_TRANSDUC_2"/>
    <property type="match status" value="1"/>
</dbReference>
<evidence type="ECO:0000313" key="7">
    <source>
        <dbReference type="EMBL" id="POU68724.1"/>
    </source>
</evidence>
<dbReference type="InterPro" id="IPR004090">
    <property type="entry name" value="Chemotax_Me-accpt_rcpt"/>
</dbReference>
<evidence type="ECO:0000256" key="5">
    <source>
        <dbReference type="SAM" id="MobiDB-lite"/>
    </source>
</evidence>
<feature type="domain" description="Methyl-accepting transducer" evidence="6">
    <location>
        <begin position="83"/>
        <end position="227"/>
    </location>
</feature>
<evidence type="ECO:0000256" key="2">
    <source>
        <dbReference type="ARBA" id="ARBA00023224"/>
    </source>
</evidence>
<sequence>MFAAKSEENQSNPTQSGMAHVTPPTQEVSYDPQSHILCSSIVSGISTLKLIRESIITTHEKLSVEKDKITELNKQNSLAMHSVESLAVEINNAGTKSSEIKDKMTEFKSSLQQINNHIKDIQKIANQTNLIAINSAIEAARVGESGRGFSVISKEVRELAENVKICTDQIFSQTETLQKNGLSVDVSIESQLIIITNIVKHINEVVYSIKIIIEKSAAMKSIIDYISNLLFLSIIKMDHVIWKMELYKNLTNKNYAEEMTSYSKCRLGQWYYSNDGRCFSHLMGYKSLESPHQMLHDSGVLALEYSQSGEHELMSLALKRMEQASDEVMNQLEILGVDMFREL</sequence>
<evidence type="ECO:0000259" key="6">
    <source>
        <dbReference type="PROSITE" id="PS50111"/>
    </source>
</evidence>
<comment type="subcellular location">
    <subcellularLocation>
        <location evidence="1">Membrane</location>
    </subcellularLocation>
</comment>
<reference evidence="7 8" key="1">
    <citation type="submission" date="2018-01" db="EMBL/GenBank/DDBJ databases">
        <title>Complete genome sequences of 14 Citrobacter spp. isolated from plant in Canada.</title>
        <authorList>
            <person name="Bhandare S.G."/>
            <person name="Colavecchio A."/>
            <person name="Jeukens J."/>
            <person name="Emond-Rheault J.-G."/>
            <person name="Freschi L."/>
            <person name="Hamel J."/>
            <person name="Kukavica-Ibrulj I."/>
            <person name="Levesque R."/>
            <person name="Goodridge L."/>
        </authorList>
    </citation>
    <scope>NUCLEOTIDE SEQUENCE [LARGE SCALE GENOMIC DNA]</scope>
    <source>
        <strain evidence="7 8">S1285</strain>
    </source>
</reference>
<accession>A0A2S4S4D7</accession>
<feature type="region of interest" description="Disordered" evidence="5">
    <location>
        <begin position="1"/>
        <end position="29"/>
    </location>
</feature>
<dbReference type="EMBL" id="PQLX01000001">
    <property type="protein sequence ID" value="POU68724.1"/>
    <property type="molecule type" value="Genomic_DNA"/>
</dbReference>
<proteinExistence type="inferred from homology"/>
<name>A0A2S4S4D7_CITAM</name>
<dbReference type="GO" id="GO:0004888">
    <property type="term" value="F:transmembrane signaling receptor activity"/>
    <property type="evidence" value="ECO:0007669"/>
    <property type="project" value="InterPro"/>
</dbReference>
<evidence type="ECO:0000256" key="1">
    <source>
        <dbReference type="ARBA" id="ARBA00004370"/>
    </source>
</evidence>
<dbReference type="GO" id="GO:0006935">
    <property type="term" value="P:chemotaxis"/>
    <property type="evidence" value="ECO:0007669"/>
    <property type="project" value="InterPro"/>
</dbReference>
<dbReference type="Pfam" id="PF00015">
    <property type="entry name" value="MCPsignal"/>
    <property type="match status" value="1"/>
</dbReference>
<dbReference type="Gene3D" id="6.10.250.3200">
    <property type="match status" value="1"/>
</dbReference>
<dbReference type="OrthoDB" id="9808588at2"/>
<organism evidence="7 8">
    <name type="scientific">Citrobacter amalonaticus</name>
    <dbReference type="NCBI Taxonomy" id="35703"/>
    <lineage>
        <taxon>Bacteria</taxon>
        <taxon>Pseudomonadati</taxon>
        <taxon>Pseudomonadota</taxon>
        <taxon>Gammaproteobacteria</taxon>
        <taxon>Enterobacterales</taxon>
        <taxon>Enterobacteriaceae</taxon>
        <taxon>Citrobacter</taxon>
    </lineage>
</organism>
<dbReference type="SUPFAM" id="SSF58104">
    <property type="entry name" value="Methyl-accepting chemotaxis protein (MCP) signaling domain"/>
    <property type="match status" value="1"/>
</dbReference>
<dbReference type="Proteomes" id="UP000237003">
    <property type="component" value="Unassembled WGS sequence"/>
</dbReference>
<evidence type="ECO:0000313" key="8">
    <source>
        <dbReference type="Proteomes" id="UP000237003"/>
    </source>
</evidence>
<protein>
    <recommendedName>
        <fullName evidence="6">Methyl-accepting transducer domain-containing protein</fullName>
    </recommendedName>
</protein>
<feature type="compositionally biased region" description="Polar residues" evidence="5">
    <location>
        <begin position="9"/>
        <end position="29"/>
    </location>
</feature>
<evidence type="ECO:0000256" key="3">
    <source>
        <dbReference type="ARBA" id="ARBA00029447"/>
    </source>
</evidence>
<evidence type="ECO:0000256" key="4">
    <source>
        <dbReference type="PROSITE-ProRule" id="PRU00284"/>
    </source>
</evidence>
<dbReference type="PRINTS" id="PR00260">
    <property type="entry name" value="CHEMTRNSDUCR"/>
</dbReference>
<dbReference type="AlphaFoldDB" id="A0A2S4S4D7"/>
<dbReference type="GO" id="GO:0016020">
    <property type="term" value="C:membrane"/>
    <property type="evidence" value="ECO:0007669"/>
    <property type="project" value="UniProtKB-SubCell"/>
</dbReference>
<dbReference type="Gene3D" id="1.20.120.30">
    <property type="entry name" value="Aspartate receptor, ligand-binding domain"/>
    <property type="match status" value="1"/>
</dbReference>
<dbReference type="GO" id="GO:0007165">
    <property type="term" value="P:signal transduction"/>
    <property type="evidence" value="ECO:0007669"/>
    <property type="project" value="UniProtKB-KW"/>
</dbReference>
<keyword evidence="2 4" id="KW-0807">Transducer</keyword>
<dbReference type="InterPro" id="IPR025991">
    <property type="entry name" value="Chemoreceptor_zinc-bind_dom"/>
</dbReference>
<dbReference type="InterPro" id="IPR004089">
    <property type="entry name" value="MCPsignal_dom"/>
</dbReference>
<dbReference type="PANTHER" id="PTHR32089">
    <property type="entry name" value="METHYL-ACCEPTING CHEMOTAXIS PROTEIN MCPB"/>
    <property type="match status" value="1"/>
</dbReference>
<dbReference type="PANTHER" id="PTHR32089:SF112">
    <property type="entry name" value="LYSOZYME-LIKE PROTEIN-RELATED"/>
    <property type="match status" value="1"/>
</dbReference>